<feature type="transmembrane region" description="Helical" evidence="9">
    <location>
        <begin position="96"/>
        <end position="114"/>
    </location>
</feature>
<dbReference type="HAMAP" id="MF_00161">
    <property type="entry name" value="LspA"/>
    <property type="match status" value="1"/>
</dbReference>
<feature type="active site" evidence="9">
    <location>
        <position position="130"/>
    </location>
</feature>
<dbReference type="GO" id="GO:0006508">
    <property type="term" value="P:proteolysis"/>
    <property type="evidence" value="ECO:0007669"/>
    <property type="project" value="UniProtKB-KW"/>
</dbReference>
<comment type="catalytic activity">
    <reaction evidence="9">
        <text>Release of signal peptides from bacterial membrane prolipoproteins. Hydrolyzes -Xaa-Yaa-Zaa-|-(S,diacylglyceryl)Cys-, in which Xaa is hydrophobic (preferably Leu), and Yaa (Ala or Ser) and Zaa (Gly or Ala) have small, neutral side chains.</text>
        <dbReference type="EC" id="3.4.23.36"/>
    </reaction>
</comment>
<evidence type="ECO:0000256" key="1">
    <source>
        <dbReference type="ARBA" id="ARBA00006139"/>
    </source>
</evidence>
<evidence type="ECO:0000256" key="9">
    <source>
        <dbReference type="HAMAP-Rule" id="MF_00161"/>
    </source>
</evidence>
<evidence type="ECO:0000256" key="10">
    <source>
        <dbReference type="RuleBase" id="RU004181"/>
    </source>
</evidence>
<keyword evidence="8 9" id="KW-0472">Membrane</keyword>
<evidence type="ECO:0000256" key="3">
    <source>
        <dbReference type="ARBA" id="ARBA00022670"/>
    </source>
</evidence>
<dbReference type="UniPathway" id="UPA00665"/>
<dbReference type="EC" id="3.4.23.36" evidence="9"/>
<keyword evidence="5 9" id="KW-0064">Aspartyl protease</keyword>
<keyword evidence="6 9" id="KW-0378">Hydrolase</keyword>
<dbReference type="InterPro" id="IPR001872">
    <property type="entry name" value="Peptidase_A8"/>
</dbReference>
<proteinExistence type="inferred from homology"/>
<dbReference type="EMBL" id="NAEP01000050">
    <property type="protein sequence ID" value="PDQ34606.1"/>
    <property type="molecule type" value="Genomic_DNA"/>
</dbReference>
<gene>
    <name evidence="9" type="primary">lspA</name>
    <name evidence="11" type="ORF">B5766_10510</name>
</gene>
<organism evidence="11 12">
    <name type="scientific">Candidatus Lumbricidiphila eiseniae</name>
    <dbReference type="NCBI Taxonomy" id="1969409"/>
    <lineage>
        <taxon>Bacteria</taxon>
        <taxon>Bacillati</taxon>
        <taxon>Actinomycetota</taxon>
        <taxon>Actinomycetes</taxon>
        <taxon>Micrococcales</taxon>
        <taxon>Microbacteriaceae</taxon>
        <taxon>Candidatus Lumbricidiphila</taxon>
    </lineage>
</organism>
<dbReference type="NCBIfam" id="TIGR00077">
    <property type="entry name" value="lspA"/>
    <property type="match status" value="1"/>
</dbReference>
<dbReference type="GO" id="GO:0005886">
    <property type="term" value="C:plasma membrane"/>
    <property type="evidence" value="ECO:0007669"/>
    <property type="project" value="UniProtKB-SubCell"/>
</dbReference>
<reference evidence="12" key="1">
    <citation type="submission" date="2017-03" db="EMBL/GenBank/DDBJ databases">
        <authorList>
            <person name="Lund M.B."/>
        </authorList>
    </citation>
    <scope>NUCLEOTIDE SEQUENCE [LARGE SCALE GENOMIC DNA]</scope>
</reference>
<keyword evidence="2 9" id="KW-1003">Cell membrane</keyword>
<name>A0A2A6FPT6_9MICO</name>
<comment type="caution">
    <text evidence="9">Lacks conserved residue(s) required for the propagation of feature annotation.</text>
</comment>
<evidence type="ECO:0000313" key="12">
    <source>
        <dbReference type="Proteomes" id="UP000219994"/>
    </source>
</evidence>
<evidence type="ECO:0000313" key="11">
    <source>
        <dbReference type="EMBL" id="PDQ34606.1"/>
    </source>
</evidence>
<dbReference type="AlphaFoldDB" id="A0A2A6FPT6"/>
<dbReference type="Pfam" id="PF01252">
    <property type="entry name" value="Peptidase_A8"/>
    <property type="match status" value="1"/>
</dbReference>
<sequence length="196" mass="21019">MESEPRRVIRSAIALPVLASAALIALGIDQFSKFLVVTTMREGEVIPVLGPVLQWNFVRNSGAAFSLASGMTWIFTILAVIVAVVIVWFSRRIHSLSWAILLGLLLGGVLGNLTDRLFREPGFGRGEVVDFISMPWMLPAIYNMADASIVVSMGLFLLITLRGVRLDGSVEARGATTAPDADSNGTVELAAADPAH</sequence>
<keyword evidence="4 9" id="KW-0812">Transmembrane</keyword>
<comment type="function">
    <text evidence="9">This protein specifically catalyzes the removal of signal peptides from prolipoproteins.</text>
</comment>
<keyword evidence="7 9" id="KW-1133">Transmembrane helix</keyword>
<comment type="caution">
    <text evidence="11">The sequence shown here is derived from an EMBL/GenBank/DDBJ whole genome shotgun (WGS) entry which is preliminary data.</text>
</comment>
<evidence type="ECO:0000256" key="5">
    <source>
        <dbReference type="ARBA" id="ARBA00022750"/>
    </source>
</evidence>
<dbReference type="Proteomes" id="UP000219994">
    <property type="component" value="Unassembled WGS sequence"/>
</dbReference>
<comment type="subcellular location">
    <subcellularLocation>
        <location evidence="9">Cell membrane</location>
        <topology evidence="9">Multi-pass membrane protein</topology>
    </subcellularLocation>
</comment>
<comment type="similarity">
    <text evidence="1 9 10">Belongs to the peptidase A8 family.</text>
</comment>
<protein>
    <recommendedName>
        <fullName evidence="9">Lipoprotein signal peptidase</fullName>
        <ecNumber evidence="9">3.4.23.36</ecNumber>
    </recommendedName>
    <alternativeName>
        <fullName evidence="9">Prolipoprotein signal peptidase</fullName>
    </alternativeName>
    <alternativeName>
        <fullName evidence="9">Signal peptidase II</fullName>
        <shortName evidence="9">SPase II</shortName>
    </alternativeName>
</protein>
<dbReference type="PRINTS" id="PR00781">
    <property type="entry name" value="LIPOSIGPTASE"/>
</dbReference>
<keyword evidence="3 9" id="KW-0645">Protease</keyword>
<evidence type="ECO:0000256" key="6">
    <source>
        <dbReference type="ARBA" id="ARBA00022801"/>
    </source>
</evidence>
<accession>A0A2A6FPT6</accession>
<dbReference type="GO" id="GO:0004190">
    <property type="term" value="F:aspartic-type endopeptidase activity"/>
    <property type="evidence" value="ECO:0007669"/>
    <property type="project" value="UniProtKB-UniRule"/>
</dbReference>
<feature type="transmembrane region" description="Helical" evidence="9">
    <location>
        <begin position="134"/>
        <end position="159"/>
    </location>
</feature>
<feature type="transmembrane region" description="Helical" evidence="9">
    <location>
        <begin position="63"/>
        <end position="89"/>
    </location>
</feature>
<evidence type="ECO:0000256" key="2">
    <source>
        <dbReference type="ARBA" id="ARBA00022475"/>
    </source>
</evidence>
<feature type="active site" evidence="9">
    <location>
        <position position="146"/>
    </location>
</feature>
<evidence type="ECO:0000256" key="7">
    <source>
        <dbReference type="ARBA" id="ARBA00022989"/>
    </source>
</evidence>
<comment type="pathway">
    <text evidence="9">Protein modification; lipoprotein biosynthesis (signal peptide cleavage).</text>
</comment>
<dbReference type="PANTHER" id="PTHR33695">
    <property type="entry name" value="LIPOPROTEIN SIGNAL PEPTIDASE"/>
    <property type="match status" value="1"/>
</dbReference>
<evidence type="ECO:0000256" key="8">
    <source>
        <dbReference type="ARBA" id="ARBA00023136"/>
    </source>
</evidence>
<dbReference type="PANTHER" id="PTHR33695:SF1">
    <property type="entry name" value="LIPOPROTEIN SIGNAL PEPTIDASE"/>
    <property type="match status" value="1"/>
</dbReference>
<evidence type="ECO:0000256" key="4">
    <source>
        <dbReference type="ARBA" id="ARBA00022692"/>
    </source>
</evidence>